<dbReference type="GeneID" id="61767136"/>
<name>A0A5C0WDS7_BACIA</name>
<evidence type="ECO:0008006" key="4">
    <source>
        <dbReference type="Google" id="ProtNLM"/>
    </source>
</evidence>
<gene>
    <name evidence="2" type="ORF">FX981_00338</name>
</gene>
<accession>A0A5C0WDS7</accession>
<sequence>MTHLEFAFGLLPVSMIIASFIVTLIVQKVYFMPVVSFIILLILIFTLFNISFLGWSVVYTLGSFIASYIALFIMKTLNKKRS</sequence>
<organism evidence="2 3">
    <name type="scientific">Bacillus safensis</name>
    <dbReference type="NCBI Taxonomy" id="561879"/>
    <lineage>
        <taxon>Bacteria</taxon>
        <taxon>Bacillati</taxon>
        <taxon>Bacillota</taxon>
        <taxon>Bacilli</taxon>
        <taxon>Bacillales</taxon>
        <taxon>Bacillaceae</taxon>
        <taxon>Bacillus</taxon>
    </lineage>
</organism>
<keyword evidence="1" id="KW-0812">Transmembrane</keyword>
<feature type="transmembrane region" description="Helical" evidence="1">
    <location>
        <begin position="6"/>
        <end position="26"/>
    </location>
</feature>
<evidence type="ECO:0000313" key="2">
    <source>
        <dbReference type="EMBL" id="QEK62174.1"/>
    </source>
</evidence>
<evidence type="ECO:0000313" key="3">
    <source>
        <dbReference type="Proteomes" id="UP000325032"/>
    </source>
</evidence>
<feature type="transmembrane region" description="Helical" evidence="1">
    <location>
        <begin position="31"/>
        <end position="50"/>
    </location>
</feature>
<proteinExistence type="predicted"/>
<protein>
    <recommendedName>
        <fullName evidence="4">DUF2651 domain-containing protein</fullName>
    </recommendedName>
</protein>
<evidence type="ECO:0000256" key="1">
    <source>
        <dbReference type="SAM" id="Phobius"/>
    </source>
</evidence>
<dbReference type="Proteomes" id="UP000325032">
    <property type="component" value="Chromosome"/>
</dbReference>
<reference evidence="2 3" key="1">
    <citation type="journal article" date="2018" name="Plant Biotechnol. Rep.">
        <title>Diversity and antifungal activity of endophytic bacteria associated with Panax ginseng seedlings.</title>
        <authorList>
            <person name="Park J.M."/>
            <person name="Hong C.E."/>
            <person name="Jo S.H."/>
        </authorList>
    </citation>
    <scope>NUCLEOTIDE SEQUENCE [LARGE SCALE GENOMIC DNA]</scope>
    <source>
        <strain evidence="2 3">PgKB20</strain>
    </source>
</reference>
<keyword evidence="1" id="KW-0472">Membrane</keyword>
<keyword evidence="3" id="KW-1185">Reference proteome</keyword>
<dbReference type="AlphaFoldDB" id="A0A5C0WDS7"/>
<dbReference type="InterPro" id="IPR020258">
    <property type="entry name" value="Uncharacterised_YbeF"/>
</dbReference>
<keyword evidence="1" id="KW-1133">Transmembrane helix</keyword>
<dbReference type="Pfam" id="PF10852">
    <property type="entry name" value="DUF2651"/>
    <property type="match status" value="1"/>
</dbReference>
<dbReference type="RefSeq" id="WP_056766201.1">
    <property type="nucleotide sequence ID" value="NZ_CP043404.1"/>
</dbReference>
<dbReference type="EMBL" id="CP043404">
    <property type="protein sequence ID" value="QEK62174.1"/>
    <property type="molecule type" value="Genomic_DNA"/>
</dbReference>
<feature type="transmembrane region" description="Helical" evidence="1">
    <location>
        <begin position="56"/>
        <end position="74"/>
    </location>
</feature>